<evidence type="ECO:0000313" key="2">
    <source>
        <dbReference type="EnsemblPlants" id="TuG1812G0400001083.01.T01"/>
    </source>
</evidence>
<dbReference type="Gramene" id="TuG1812G0400001083.01.T02">
    <property type="protein sequence ID" value="TuG1812G0400001083.01.T02"/>
    <property type="gene ID" value="TuG1812G0400001083.01"/>
</dbReference>
<dbReference type="EnsemblPlants" id="TuG1812G0400001083.01.T02">
    <property type="protein sequence ID" value="TuG1812G0400001083.01.T02"/>
    <property type="gene ID" value="TuG1812G0400001083.01"/>
</dbReference>
<reference evidence="3" key="1">
    <citation type="journal article" date="2013" name="Nature">
        <title>Draft genome of the wheat A-genome progenitor Triticum urartu.</title>
        <authorList>
            <person name="Ling H.Q."/>
            <person name="Zhao S."/>
            <person name="Liu D."/>
            <person name="Wang J."/>
            <person name="Sun H."/>
            <person name="Zhang C."/>
            <person name="Fan H."/>
            <person name="Li D."/>
            <person name="Dong L."/>
            <person name="Tao Y."/>
            <person name="Gao C."/>
            <person name="Wu H."/>
            <person name="Li Y."/>
            <person name="Cui Y."/>
            <person name="Guo X."/>
            <person name="Zheng S."/>
            <person name="Wang B."/>
            <person name="Yu K."/>
            <person name="Liang Q."/>
            <person name="Yang W."/>
            <person name="Lou X."/>
            <person name="Chen J."/>
            <person name="Feng M."/>
            <person name="Jian J."/>
            <person name="Zhang X."/>
            <person name="Luo G."/>
            <person name="Jiang Y."/>
            <person name="Liu J."/>
            <person name="Wang Z."/>
            <person name="Sha Y."/>
            <person name="Zhang B."/>
            <person name="Wu H."/>
            <person name="Tang D."/>
            <person name="Shen Q."/>
            <person name="Xue P."/>
            <person name="Zou S."/>
            <person name="Wang X."/>
            <person name="Liu X."/>
            <person name="Wang F."/>
            <person name="Yang Y."/>
            <person name="An X."/>
            <person name="Dong Z."/>
            <person name="Zhang K."/>
            <person name="Zhang X."/>
            <person name="Luo M.C."/>
            <person name="Dvorak J."/>
            <person name="Tong Y."/>
            <person name="Wang J."/>
            <person name="Yang H."/>
            <person name="Li Z."/>
            <person name="Wang D."/>
            <person name="Zhang A."/>
            <person name="Wang J."/>
        </authorList>
    </citation>
    <scope>NUCLEOTIDE SEQUENCE</scope>
    <source>
        <strain evidence="3">cv. G1812</strain>
    </source>
</reference>
<evidence type="ECO:0000256" key="1">
    <source>
        <dbReference type="SAM" id="MobiDB-lite"/>
    </source>
</evidence>
<organism evidence="2 3">
    <name type="scientific">Triticum urartu</name>
    <name type="common">Red wild einkorn</name>
    <name type="synonym">Crithodium urartu</name>
    <dbReference type="NCBI Taxonomy" id="4572"/>
    <lineage>
        <taxon>Eukaryota</taxon>
        <taxon>Viridiplantae</taxon>
        <taxon>Streptophyta</taxon>
        <taxon>Embryophyta</taxon>
        <taxon>Tracheophyta</taxon>
        <taxon>Spermatophyta</taxon>
        <taxon>Magnoliopsida</taxon>
        <taxon>Liliopsida</taxon>
        <taxon>Poales</taxon>
        <taxon>Poaceae</taxon>
        <taxon>BOP clade</taxon>
        <taxon>Pooideae</taxon>
        <taxon>Triticodae</taxon>
        <taxon>Triticeae</taxon>
        <taxon>Triticinae</taxon>
        <taxon>Triticum</taxon>
    </lineage>
</organism>
<keyword evidence="3" id="KW-1185">Reference proteome</keyword>
<dbReference type="EnsemblPlants" id="TuG1812G0400001083.01.T01">
    <property type="protein sequence ID" value="TuG1812G0400001083.01.T01"/>
    <property type="gene ID" value="TuG1812G0400001083.01"/>
</dbReference>
<reference evidence="2" key="2">
    <citation type="submission" date="2018-03" db="EMBL/GenBank/DDBJ databases">
        <title>The Triticum urartu genome reveals the dynamic nature of wheat genome evolution.</title>
        <authorList>
            <person name="Ling H."/>
            <person name="Ma B."/>
            <person name="Shi X."/>
            <person name="Liu H."/>
            <person name="Dong L."/>
            <person name="Sun H."/>
            <person name="Cao Y."/>
            <person name="Gao Q."/>
            <person name="Zheng S."/>
            <person name="Li Y."/>
            <person name="Yu Y."/>
            <person name="Du H."/>
            <person name="Qi M."/>
            <person name="Li Y."/>
            <person name="Yu H."/>
            <person name="Cui Y."/>
            <person name="Wang N."/>
            <person name="Chen C."/>
            <person name="Wu H."/>
            <person name="Zhao Y."/>
            <person name="Zhang J."/>
            <person name="Li Y."/>
            <person name="Zhou W."/>
            <person name="Zhang B."/>
            <person name="Hu W."/>
            <person name="Eijk M."/>
            <person name="Tang J."/>
            <person name="Witsenboer H."/>
            <person name="Zhao S."/>
            <person name="Li Z."/>
            <person name="Zhang A."/>
            <person name="Wang D."/>
            <person name="Liang C."/>
        </authorList>
    </citation>
    <scope>NUCLEOTIDE SEQUENCE [LARGE SCALE GENOMIC DNA]</scope>
    <source>
        <strain evidence="2">cv. G1812</strain>
    </source>
</reference>
<proteinExistence type="predicted"/>
<evidence type="ECO:0000313" key="3">
    <source>
        <dbReference type="Proteomes" id="UP000015106"/>
    </source>
</evidence>
<dbReference type="AlphaFoldDB" id="A0A8R7Q397"/>
<accession>A0A8R7Q397</accession>
<dbReference type="Gramene" id="TuG1812G0400001083.01.T01">
    <property type="protein sequence ID" value="TuG1812G0400001083.01.T01"/>
    <property type="gene ID" value="TuG1812G0400001083.01"/>
</dbReference>
<sequence length="52" mass="5644">MRSSLVGCHNQQKRVPVGCSKMHLRSKHEDTVETGQEGTVQAMKSGPSAHTP</sequence>
<feature type="region of interest" description="Disordered" evidence="1">
    <location>
        <begin position="20"/>
        <end position="52"/>
    </location>
</feature>
<name>A0A8R7Q397_TRIUA</name>
<reference evidence="2" key="3">
    <citation type="submission" date="2022-06" db="UniProtKB">
        <authorList>
            <consortium name="EnsemblPlants"/>
        </authorList>
    </citation>
    <scope>IDENTIFICATION</scope>
</reference>
<dbReference type="Proteomes" id="UP000015106">
    <property type="component" value="Chromosome 4"/>
</dbReference>
<protein>
    <submittedName>
        <fullName evidence="2">Uncharacterized protein</fullName>
    </submittedName>
</protein>